<feature type="chain" id="PRO_5046588726" evidence="1">
    <location>
        <begin position="28"/>
        <end position="456"/>
    </location>
</feature>
<gene>
    <name evidence="2" type="ORF">J2Z62_000230</name>
</gene>
<evidence type="ECO:0000256" key="1">
    <source>
        <dbReference type="SAM" id="SignalP"/>
    </source>
</evidence>
<organism evidence="2 3">
    <name type="scientific">Mycoplasmoides fastidiosum</name>
    <dbReference type="NCBI Taxonomy" id="92758"/>
    <lineage>
        <taxon>Bacteria</taxon>
        <taxon>Bacillati</taxon>
        <taxon>Mycoplasmatota</taxon>
        <taxon>Mycoplasmoidales</taxon>
        <taxon>Mycoplasmoidaceae</taxon>
        <taxon>Mycoplasmoides</taxon>
    </lineage>
</organism>
<dbReference type="Gene3D" id="3.60.10.10">
    <property type="entry name" value="Endonuclease/exonuclease/phosphatase"/>
    <property type="match status" value="1"/>
</dbReference>
<name>A0ABU0LYK8_9BACT</name>
<keyword evidence="1" id="KW-0732">Signal</keyword>
<reference evidence="2" key="1">
    <citation type="submission" date="2023-07" db="EMBL/GenBank/DDBJ databases">
        <title>Genomic Encyclopedia of Type Strains, Phase IV (KMG-IV): sequencing the most valuable type-strain genomes for metagenomic binning, comparative biology and taxonomic classification.</title>
        <authorList>
            <person name="Goeker M."/>
        </authorList>
    </citation>
    <scope>NUCLEOTIDE SEQUENCE [LARGE SCALE GENOMIC DNA]</scope>
    <source>
        <strain evidence="2">DSM 21204</strain>
    </source>
</reference>
<dbReference type="EMBL" id="JAUSWO010000001">
    <property type="protein sequence ID" value="MDQ0513792.1"/>
    <property type="molecule type" value="Genomic_DNA"/>
</dbReference>
<dbReference type="RefSeq" id="WP_256547510.1">
    <property type="nucleotide sequence ID" value="NZ_CP101809.1"/>
</dbReference>
<protein>
    <submittedName>
        <fullName evidence="2">Uncharacterized protein</fullName>
    </submittedName>
</protein>
<sequence length="456" mass="52266">MRKFKLFSKISISAFAFSFVLISCGNAIQDSGQVDSNQTSQALQIAPQTNNIRVGMWNIANYEEKGDKFSSERAKVLADVLYQNNLDLLTVIEPTYKNATGFTELVKNLNHLAGSEKYEAIISLPSVSEQPILKRVSLSERYGFIYKKDRLRYETSPHQQEPADFSTFNITDSPYDKGGSQELNDTGNRNILFFKEKADEKHFYTRRPGAIKWTDLVNNQTFVTIAAHASSPDARDSQGETKFNCADLKQFGIEHGTKCDSKLGSNEAWDALKIPDVLKYFSEVFKEDDIFFMADTNIRFNNNFLFERATKEGYKNIFPLDAAGEKLETAYDKDRGPAKFRTTLSSPDRLNAYANAYDKAFYKFQNYNVQNPTRWDLWNLYYDVEDNGVTSNQKQKILALSYPEYDHYTKAIMDEIYYQKAGARQPKNPPKSPVHTSLKELISDHTMVHFELQLKK</sequence>
<dbReference type="InterPro" id="IPR036691">
    <property type="entry name" value="Endo/exonu/phosph_ase_sf"/>
</dbReference>
<evidence type="ECO:0000313" key="2">
    <source>
        <dbReference type="EMBL" id="MDQ0513792.1"/>
    </source>
</evidence>
<proteinExistence type="predicted"/>
<evidence type="ECO:0000313" key="3">
    <source>
        <dbReference type="Proteomes" id="UP001240643"/>
    </source>
</evidence>
<comment type="caution">
    <text evidence="2">The sequence shown here is derived from an EMBL/GenBank/DDBJ whole genome shotgun (WGS) entry which is preliminary data.</text>
</comment>
<dbReference type="PROSITE" id="PS51257">
    <property type="entry name" value="PROKAR_LIPOPROTEIN"/>
    <property type="match status" value="1"/>
</dbReference>
<feature type="signal peptide" evidence="1">
    <location>
        <begin position="1"/>
        <end position="27"/>
    </location>
</feature>
<dbReference type="Proteomes" id="UP001240643">
    <property type="component" value="Unassembled WGS sequence"/>
</dbReference>
<accession>A0ABU0LYK8</accession>
<dbReference type="SUPFAM" id="SSF56219">
    <property type="entry name" value="DNase I-like"/>
    <property type="match status" value="1"/>
</dbReference>
<keyword evidence="3" id="KW-1185">Reference proteome</keyword>